<dbReference type="Gene3D" id="1.10.10.10">
    <property type="entry name" value="Winged helix-like DNA-binding domain superfamily/Winged helix DNA-binding domain"/>
    <property type="match status" value="1"/>
</dbReference>
<dbReference type="RefSeq" id="XP_018294154.1">
    <property type="nucleotide sequence ID" value="XM_018440534.1"/>
</dbReference>
<dbReference type="VEuPathDB" id="FungiDB:PHYBLDRAFT_59646"/>
<keyword evidence="3" id="KW-1185">Reference proteome</keyword>
<dbReference type="STRING" id="763407.A0A167NK26"/>
<dbReference type="InterPro" id="IPR036397">
    <property type="entry name" value="RNaseH_sf"/>
</dbReference>
<dbReference type="InParanoid" id="A0A167NK26"/>
<reference evidence="3" key="1">
    <citation type="submission" date="2015-06" db="EMBL/GenBank/DDBJ databases">
        <title>Expansion of signal transduction pathways in fungi by whole-genome duplication.</title>
        <authorList>
            <consortium name="DOE Joint Genome Institute"/>
            <person name="Corrochano L.M."/>
            <person name="Kuo A."/>
            <person name="Marcet-Houben M."/>
            <person name="Polaino S."/>
            <person name="Salamov A."/>
            <person name="Villalobos J.M."/>
            <person name="Alvarez M.I."/>
            <person name="Avalos J."/>
            <person name="Benito E.P."/>
            <person name="Benoit I."/>
            <person name="Burger G."/>
            <person name="Camino L.P."/>
            <person name="Canovas D."/>
            <person name="Cerda-Olmedo E."/>
            <person name="Cheng J.-F."/>
            <person name="Dominguez A."/>
            <person name="Elias M."/>
            <person name="Eslava A.P."/>
            <person name="Glaser F."/>
            <person name="Grimwood J."/>
            <person name="Gutierrez G."/>
            <person name="Heitman J."/>
            <person name="Henrissat B."/>
            <person name="Iturriaga E.A."/>
            <person name="Lang B.F."/>
            <person name="Lavin J.L."/>
            <person name="Lee S."/>
            <person name="Li W."/>
            <person name="Lindquist E."/>
            <person name="Lopez-Garcia S."/>
            <person name="Luque E.M."/>
            <person name="Marcos A.T."/>
            <person name="Martin J."/>
            <person name="McCluskey K."/>
            <person name="Medina H.R."/>
            <person name="Miralles-Duran A."/>
            <person name="Miyazaki A."/>
            <person name="Munoz-Torres E."/>
            <person name="Oguiza J.A."/>
            <person name="Ohm R."/>
            <person name="Olmedo M."/>
            <person name="Orejas M."/>
            <person name="Ortiz-Castellanos L."/>
            <person name="Pisabarro A.G."/>
            <person name="Rodriguez-Romero J."/>
            <person name="Ruiz-Herrera J."/>
            <person name="Ruiz-Vazquez R."/>
            <person name="Sanz C."/>
            <person name="Schackwitz W."/>
            <person name="Schmutz J."/>
            <person name="Shahriari M."/>
            <person name="Shelest E."/>
            <person name="Silva-Franco F."/>
            <person name="Soanes D."/>
            <person name="Syed K."/>
            <person name="Tagua V.G."/>
            <person name="Talbot N.J."/>
            <person name="Thon M."/>
            <person name="De vries R.P."/>
            <person name="Wiebenga A."/>
            <person name="Yadav J.S."/>
            <person name="Braun E.L."/>
            <person name="Baker S."/>
            <person name="Garre V."/>
            <person name="Horwitz B."/>
            <person name="Torres-Martinez S."/>
            <person name="Idnurm A."/>
            <person name="Herrera-Estrella A."/>
            <person name="Gabaldon T."/>
            <person name="Grigoriev I.V."/>
        </authorList>
    </citation>
    <scope>NUCLEOTIDE SEQUENCE [LARGE SCALE GENOMIC DNA]</scope>
    <source>
        <strain evidence="3">NRRL 1555(-)</strain>
    </source>
</reference>
<dbReference type="Pfam" id="PF13358">
    <property type="entry name" value="DDE_3"/>
    <property type="match status" value="1"/>
</dbReference>
<dbReference type="OrthoDB" id="2446457at2759"/>
<protein>
    <submittedName>
        <fullName evidence="2">Homeodomain-like DNA binding domain-containing transcription factor</fullName>
    </submittedName>
</protein>
<evidence type="ECO:0000313" key="2">
    <source>
        <dbReference type="EMBL" id="OAD76114.1"/>
    </source>
</evidence>
<evidence type="ECO:0000313" key="3">
    <source>
        <dbReference type="Proteomes" id="UP000077315"/>
    </source>
</evidence>
<organism evidence="2 3">
    <name type="scientific">Phycomyces blakesleeanus (strain ATCC 8743b / DSM 1359 / FGSC 10004 / NBRC 33097 / NRRL 1555)</name>
    <dbReference type="NCBI Taxonomy" id="763407"/>
    <lineage>
        <taxon>Eukaryota</taxon>
        <taxon>Fungi</taxon>
        <taxon>Fungi incertae sedis</taxon>
        <taxon>Mucoromycota</taxon>
        <taxon>Mucoromycotina</taxon>
        <taxon>Mucoromycetes</taxon>
        <taxon>Mucorales</taxon>
        <taxon>Phycomycetaceae</taxon>
        <taxon>Phycomyces</taxon>
    </lineage>
</organism>
<sequence>MSKSNKRIKTTPSRRELSDFERGGIVWLSKADHTPTDIANRMNIPRTIVFDTIKRWETTGTAKTNTRPGRPKKLSVTNVTSLCLSVRRNPFESYGYHQANLGAAGVIVCRQTVIQYLRAKGFGSYTPVSKQKARASFSIEDWSRVVWSDESRFMVKGNDSDPSAGGIGPLSFIEGSVDQDAYVNCLSKDFNPWYKQLNEEHDTMFTFQEDGASCHTGSYTTWWKNRWEIKRFDYWPSQSPDLNPIEHVWIQNKKMYVWCHTLLRTTKVLS</sequence>
<dbReference type="InterPro" id="IPR036388">
    <property type="entry name" value="WH-like_DNA-bd_sf"/>
</dbReference>
<accession>A0A167NK26</accession>
<dbReference type="InterPro" id="IPR009057">
    <property type="entry name" value="Homeodomain-like_sf"/>
</dbReference>
<dbReference type="AlphaFoldDB" id="A0A167NK26"/>
<dbReference type="Gene3D" id="3.30.420.10">
    <property type="entry name" value="Ribonuclease H-like superfamily/Ribonuclease H"/>
    <property type="match status" value="1"/>
</dbReference>
<dbReference type="SUPFAM" id="SSF46689">
    <property type="entry name" value="Homeodomain-like"/>
    <property type="match status" value="1"/>
</dbReference>
<gene>
    <name evidence="2" type="ORF">PHYBLDRAFT_59646</name>
</gene>
<feature type="domain" description="Tc1-like transposase DDE" evidence="1">
    <location>
        <begin position="184"/>
        <end position="254"/>
    </location>
</feature>
<dbReference type="Proteomes" id="UP000077315">
    <property type="component" value="Unassembled WGS sequence"/>
</dbReference>
<dbReference type="Pfam" id="PF13551">
    <property type="entry name" value="HTH_29"/>
    <property type="match status" value="1"/>
</dbReference>
<name>A0A167NK26_PHYB8</name>
<evidence type="ECO:0000259" key="1">
    <source>
        <dbReference type="Pfam" id="PF13358"/>
    </source>
</evidence>
<dbReference type="EMBL" id="KV440976">
    <property type="protein sequence ID" value="OAD76114.1"/>
    <property type="molecule type" value="Genomic_DNA"/>
</dbReference>
<dbReference type="InterPro" id="IPR038717">
    <property type="entry name" value="Tc1-like_DDE_dom"/>
</dbReference>
<dbReference type="GO" id="GO:0003677">
    <property type="term" value="F:DNA binding"/>
    <property type="evidence" value="ECO:0007669"/>
    <property type="project" value="UniProtKB-KW"/>
</dbReference>
<keyword evidence="2" id="KW-0238">DNA-binding</keyword>
<proteinExistence type="predicted"/>
<dbReference type="GeneID" id="29001440"/>
<keyword evidence="2" id="KW-0371">Homeobox</keyword>